<dbReference type="PANTHER" id="PTHR46599">
    <property type="entry name" value="PIGGYBAC TRANSPOSABLE ELEMENT-DERIVED PROTEIN 4"/>
    <property type="match status" value="1"/>
</dbReference>
<dbReference type="AlphaFoldDB" id="A0A183FML9"/>
<organism evidence="3 4">
    <name type="scientific">Heligmosomoides polygyrus</name>
    <name type="common">Parasitic roundworm</name>
    <dbReference type="NCBI Taxonomy" id="6339"/>
    <lineage>
        <taxon>Eukaryota</taxon>
        <taxon>Metazoa</taxon>
        <taxon>Ecdysozoa</taxon>
        <taxon>Nematoda</taxon>
        <taxon>Chromadorea</taxon>
        <taxon>Rhabditida</taxon>
        <taxon>Rhabditina</taxon>
        <taxon>Rhabditomorpha</taxon>
        <taxon>Strongyloidea</taxon>
        <taxon>Heligmosomidae</taxon>
        <taxon>Heligmosomoides</taxon>
    </lineage>
</organism>
<dbReference type="PANTHER" id="PTHR46599:SF3">
    <property type="entry name" value="PIGGYBAC TRANSPOSABLE ELEMENT-DERIVED PROTEIN 4"/>
    <property type="match status" value="1"/>
</dbReference>
<evidence type="ECO:0000313" key="3">
    <source>
        <dbReference type="Proteomes" id="UP000050761"/>
    </source>
</evidence>
<dbReference type="OrthoDB" id="5810550at2759"/>
<dbReference type="WBParaSite" id="HPBE_0000865401-mRNA-1">
    <property type="protein sequence ID" value="HPBE_0000865401-mRNA-1"/>
    <property type="gene ID" value="HPBE_0000865401"/>
</dbReference>
<dbReference type="EMBL" id="UZAH01026215">
    <property type="protein sequence ID" value="VDO77224.1"/>
    <property type="molecule type" value="Genomic_DNA"/>
</dbReference>
<dbReference type="Proteomes" id="UP000050761">
    <property type="component" value="Unassembled WGS sequence"/>
</dbReference>
<evidence type="ECO:0000313" key="4">
    <source>
        <dbReference type="WBParaSite" id="HPBE_0000865401-mRNA-1"/>
    </source>
</evidence>
<proteinExistence type="predicted"/>
<reference evidence="4" key="2">
    <citation type="submission" date="2019-09" db="UniProtKB">
        <authorList>
            <consortium name="WormBaseParasite"/>
        </authorList>
    </citation>
    <scope>IDENTIFICATION</scope>
</reference>
<dbReference type="InterPro" id="IPR029526">
    <property type="entry name" value="PGBD"/>
</dbReference>
<sequence>MSILDDNVDELYESLDDLLLDSDLKAPDSMECDDIAPALAPDIILASDQSDSDLSDDGEAENTWMDDAQKHDRCAFSEPVGFDAVVVSCETPLQFNELFFSEELFAMIADQTNLYGQEKRHDWRNTDTSELKTLISLCLQMSRCPLDNRRNYW</sequence>
<evidence type="ECO:0000313" key="2">
    <source>
        <dbReference type="EMBL" id="VDO77224.1"/>
    </source>
</evidence>
<gene>
    <name evidence="2" type="ORF">HPBE_LOCUS8655</name>
</gene>
<reference evidence="2 3" key="1">
    <citation type="submission" date="2018-11" db="EMBL/GenBank/DDBJ databases">
        <authorList>
            <consortium name="Pathogen Informatics"/>
        </authorList>
    </citation>
    <scope>NUCLEOTIDE SEQUENCE [LARGE SCALE GENOMIC DNA]</scope>
</reference>
<dbReference type="Pfam" id="PF13843">
    <property type="entry name" value="DDE_Tnp_1_7"/>
    <property type="match status" value="1"/>
</dbReference>
<evidence type="ECO:0000259" key="1">
    <source>
        <dbReference type="Pfam" id="PF13843"/>
    </source>
</evidence>
<protein>
    <submittedName>
        <fullName evidence="4">DDE_Tnp_1_7 domain-containing protein</fullName>
    </submittedName>
</protein>
<feature type="domain" description="PiggyBac transposable element-derived protein" evidence="1">
    <location>
        <begin position="91"/>
        <end position="153"/>
    </location>
</feature>
<accession>A0A183FML9</accession>
<accession>A0A3P7YY14</accession>
<name>A0A183FML9_HELPZ</name>
<keyword evidence="3" id="KW-1185">Reference proteome</keyword>